<geneLocation type="mitochondrion" evidence="3"/>
<accession>A0A3P3YCE2</accession>
<dbReference type="GO" id="GO:0006289">
    <property type="term" value="P:nucleotide-excision repair"/>
    <property type="evidence" value="ECO:0007669"/>
    <property type="project" value="TreeGrafter"/>
</dbReference>
<evidence type="ECO:0000256" key="1">
    <source>
        <dbReference type="ARBA" id="ARBA00004123"/>
    </source>
</evidence>
<dbReference type="Pfam" id="PF04005">
    <property type="entry name" value="Hus1"/>
    <property type="match status" value="1"/>
</dbReference>
<name>A0A3P3YCE2_PLABS</name>
<dbReference type="GO" id="GO:0044778">
    <property type="term" value="P:meiotic DNA integrity checkpoint signaling"/>
    <property type="evidence" value="ECO:0007669"/>
    <property type="project" value="TreeGrafter"/>
</dbReference>
<keyword evidence="2" id="KW-0539">Nucleus</keyword>
<dbReference type="GO" id="GO:0033314">
    <property type="term" value="P:mitotic DNA replication checkpoint signaling"/>
    <property type="evidence" value="ECO:0007669"/>
    <property type="project" value="TreeGrafter"/>
</dbReference>
<dbReference type="EMBL" id="OVEO01000008">
    <property type="protein sequence ID" value="SPQ97834.1"/>
    <property type="molecule type" value="Genomic_DNA"/>
</dbReference>
<proteinExistence type="predicted"/>
<dbReference type="GO" id="GO:0000724">
    <property type="term" value="P:double-strand break repair via homologous recombination"/>
    <property type="evidence" value="ECO:0007669"/>
    <property type="project" value="TreeGrafter"/>
</dbReference>
<evidence type="ECO:0000313" key="4">
    <source>
        <dbReference type="Proteomes" id="UP000290189"/>
    </source>
</evidence>
<dbReference type="Proteomes" id="UP000290189">
    <property type="component" value="Unassembled WGS sequence"/>
</dbReference>
<dbReference type="GO" id="GO:0031573">
    <property type="term" value="P:mitotic intra-S DNA damage checkpoint signaling"/>
    <property type="evidence" value="ECO:0007669"/>
    <property type="project" value="TreeGrafter"/>
</dbReference>
<sequence>MVGIPIGACARAQRRKRMTIRFAAHVNDPTTMANVLATVEKLGPSWFLCMAPACWSIGLVAEGMAAHERERAFVTFNTSAMFSDYVIESDNNNLIPLIVNISNLIRALRSSQGALETYVVLEEKNNHAFLTFEIRKERDDAGLRQGVPVQLQVASRIKDFEEPRVESPDVKIKMPNLRILSRIIDRMKSIEDKLTIMASTDGQAVFSVRNDMAEIRTMYRDLKLRNREGSQIAETGSASCTVPVKSFARMLACHSLAAAVVAGCFADDHFVVRELPKALAELGDGIKGIKVTGSMVKKHNVLFALLDCSLVGRKIRDYRKRSLNNDSAHDVIAGGKLDLCKQSGESEDNDGPLILGKGATRQRDVKVEAESCGNTPKRARSEGFESDLRLFEVVWWRSGSRATIFVSMVANHSTDVGIDPNGRTLIVTYTQNNVGPEYYIRPEMKESILQCEESTAIRQYFEGKEPEVFQVRIPLRKKVEPTVTAKRMIKSEKGDYPAAVAITLTAISDVQYGDAESIDSL</sequence>
<protein>
    <submittedName>
        <fullName evidence="3">Uncharacterized protein</fullName>
    </submittedName>
</protein>
<dbReference type="GO" id="GO:0000723">
    <property type="term" value="P:telomere maintenance"/>
    <property type="evidence" value="ECO:0007669"/>
    <property type="project" value="TreeGrafter"/>
</dbReference>
<dbReference type="GO" id="GO:0035861">
    <property type="term" value="C:site of double-strand break"/>
    <property type="evidence" value="ECO:0007669"/>
    <property type="project" value="TreeGrafter"/>
</dbReference>
<reference evidence="3 4" key="1">
    <citation type="submission" date="2018-03" db="EMBL/GenBank/DDBJ databases">
        <authorList>
            <person name="Fogelqvist J."/>
        </authorList>
    </citation>
    <scope>NUCLEOTIDE SEQUENCE [LARGE SCALE GENOMIC DNA]</scope>
</reference>
<keyword evidence="3" id="KW-0496">Mitochondrion</keyword>
<comment type="subcellular location">
    <subcellularLocation>
        <location evidence="1">Nucleus</location>
    </subcellularLocation>
</comment>
<gene>
    <name evidence="3" type="ORF">PLBR_LOCUS5049</name>
</gene>
<evidence type="ECO:0000313" key="3">
    <source>
        <dbReference type="EMBL" id="SPQ97834.1"/>
    </source>
</evidence>
<evidence type="ECO:0000256" key="2">
    <source>
        <dbReference type="ARBA" id="ARBA00023242"/>
    </source>
</evidence>
<dbReference type="PANTHER" id="PTHR12900">
    <property type="entry name" value="MITOTIC AND DNA DAMAGE CHECKPOINT PROTEIN HUS1"/>
    <property type="match status" value="1"/>
</dbReference>
<dbReference type="AlphaFoldDB" id="A0A3P3YCE2"/>
<organism evidence="3 4">
    <name type="scientific">Plasmodiophora brassicae</name>
    <name type="common">Clubroot disease agent</name>
    <dbReference type="NCBI Taxonomy" id="37360"/>
    <lineage>
        <taxon>Eukaryota</taxon>
        <taxon>Sar</taxon>
        <taxon>Rhizaria</taxon>
        <taxon>Endomyxa</taxon>
        <taxon>Phytomyxea</taxon>
        <taxon>Plasmodiophorida</taxon>
        <taxon>Plasmodiophoridae</taxon>
        <taxon>Plasmodiophora</taxon>
    </lineage>
</organism>
<dbReference type="GO" id="GO:0030896">
    <property type="term" value="C:checkpoint clamp complex"/>
    <property type="evidence" value="ECO:0007669"/>
    <property type="project" value="InterPro"/>
</dbReference>
<dbReference type="InterPro" id="IPR007150">
    <property type="entry name" value="HUS1/Mec3"/>
</dbReference>
<dbReference type="Gene3D" id="3.70.10.10">
    <property type="match status" value="1"/>
</dbReference>
<dbReference type="PANTHER" id="PTHR12900:SF0">
    <property type="entry name" value="CHECKPOINT PROTEIN"/>
    <property type="match status" value="1"/>
</dbReference>